<evidence type="ECO:0000256" key="7">
    <source>
        <dbReference type="SAM" id="MobiDB-lite"/>
    </source>
</evidence>
<feature type="domain" description="Glycylpeptide N-tetradecanoyltransferase N-terminal" evidence="8">
    <location>
        <begin position="99"/>
        <end position="258"/>
    </location>
</feature>
<gene>
    <name evidence="10" type="ORF">TAT_000210800</name>
    <name evidence="11" type="ORF">TAV_000211000</name>
</gene>
<dbReference type="Pfam" id="PF02799">
    <property type="entry name" value="NMT_C"/>
    <property type="match status" value="1"/>
</dbReference>
<comment type="function">
    <text evidence="5">Adds a myristoyl group to the N-terminal glycine residue of certain cellular proteins.</text>
</comment>
<evidence type="ECO:0000256" key="3">
    <source>
        <dbReference type="ARBA" id="ARBA00022679"/>
    </source>
</evidence>
<dbReference type="AlphaFoldDB" id="A0A3B0MPR1"/>
<name>A0A3B0MPR1_THEAN</name>
<feature type="region of interest" description="Disordered" evidence="7">
    <location>
        <begin position="1"/>
        <end position="56"/>
    </location>
</feature>
<protein>
    <recommendedName>
        <fullName evidence="2 5">Glycylpeptide N-tetradecanoyltransferase</fullName>
        <ecNumber evidence="2 5">2.3.1.97</ecNumber>
    </recommendedName>
</protein>
<dbReference type="EMBL" id="UIVS01000002">
    <property type="protein sequence ID" value="SVP92317.1"/>
    <property type="molecule type" value="Genomic_DNA"/>
</dbReference>
<feature type="compositionally biased region" description="Low complexity" evidence="7">
    <location>
        <begin position="44"/>
        <end position="55"/>
    </location>
</feature>
<feature type="compositionally biased region" description="Polar residues" evidence="7">
    <location>
        <begin position="1"/>
        <end position="10"/>
    </location>
</feature>
<evidence type="ECO:0000313" key="11">
    <source>
        <dbReference type="EMBL" id="SVP92317.1"/>
    </source>
</evidence>
<dbReference type="Gene3D" id="3.40.630.170">
    <property type="match status" value="1"/>
</dbReference>
<dbReference type="VEuPathDB" id="PiroplasmaDB:TA13465"/>
<evidence type="ECO:0000256" key="2">
    <source>
        <dbReference type="ARBA" id="ARBA00012923"/>
    </source>
</evidence>
<comment type="catalytic activity">
    <reaction evidence="5">
        <text>N-terminal glycyl-[protein] + tetradecanoyl-CoA = N-tetradecanoylglycyl-[protein] + CoA + H(+)</text>
        <dbReference type="Rhea" id="RHEA:15521"/>
        <dbReference type="Rhea" id="RHEA-COMP:12666"/>
        <dbReference type="Rhea" id="RHEA-COMP:12667"/>
        <dbReference type="ChEBI" id="CHEBI:15378"/>
        <dbReference type="ChEBI" id="CHEBI:57287"/>
        <dbReference type="ChEBI" id="CHEBI:57385"/>
        <dbReference type="ChEBI" id="CHEBI:64723"/>
        <dbReference type="ChEBI" id="CHEBI:133050"/>
        <dbReference type="EC" id="2.3.1.97"/>
    </reaction>
</comment>
<dbReference type="InterPro" id="IPR022678">
    <property type="entry name" value="NMT_CS"/>
</dbReference>
<keyword evidence="4 5" id="KW-0012">Acyltransferase</keyword>
<feature type="domain" description="Glycylpeptide N-tetradecanoyltransferase C-terminal" evidence="9">
    <location>
        <begin position="274"/>
        <end position="449"/>
    </location>
</feature>
<keyword evidence="3 5" id="KW-0808">Transferase</keyword>
<evidence type="ECO:0000256" key="5">
    <source>
        <dbReference type="RuleBase" id="RU000586"/>
    </source>
</evidence>
<dbReference type="Pfam" id="PF01233">
    <property type="entry name" value="NMT"/>
    <property type="match status" value="1"/>
</dbReference>
<evidence type="ECO:0000313" key="10">
    <source>
        <dbReference type="EMBL" id="SVP92123.1"/>
    </source>
</evidence>
<dbReference type="GO" id="GO:0004379">
    <property type="term" value="F:glycylpeptide N-tetradecanoyltransferase activity"/>
    <property type="evidence" value="ECO:0007669"/>
    <property type="project" value="UniProtKB-EC"/>
</dbReference>
<evidence type="ECO:0000259" key="8">
    <source>
        <dbReference type="Pfam" id="PF01233"/>
    </source>
</evidence>
<evidence type="ECO:0000256" key="1">
    <source>
        <dbReference type="ARBA" id="ARBA00009469"/>
    </source>
</evidence>
<evidence type="ECO:0000259" key="9">
    <source>
        <dbReference type="Pfam" id="PF02799"/>
    </source>
</evidence>
<dbReference type="EC" id="2.3.1.97" evidence="2 5"/>
<evidence type="ECO:0000256" key="4">
    <source>
        <dbReference type="ARBA" id="ARBA00023315"/>
    </source>
</evidence>
<dbReference type="PROSITE" id="PS00976">
    <property type="entry name" value="NMT_2"/>
    <property type="match status" value="1"/>
</dbReference>
<evidence type="ECO:0000256" key="6">
    <source>
        <dbReference type="RuleBase" id="RU004178"/>
    </source>
</evidence>
<dbReference type="PANTHER" id="PTHR11377:SF5">
    <property type="entry name" value="GLYCYLPEPTIDE N-TETRADECANOYLTRANSFERASE"/>
    <property type="match status" value="1"/>
</dbReference>
<dbReference type="FunFam" id="3.40.630.170:FF:000003">
    <property type="entry name" value="Glycylpeptide N-tetradecanoyltransferase"/>
    <property type="match status" value="1"/>
</dbReference>
<comment type="similarity">
    <text evidence="1 6">Belongs to the NMT family.</text>
</comment>
<dbReference type="SUPFAM" id="SSF55729">
    <property type="entry name" value="Acyl-CoA N-acyltransferases (Nat)"/>
    <property type="match status" value="2"/>
</dbReference>
<feature type="compositionally biased region" description="Polar residues" evidence="7">
    <location>
        <begin position="32"/>
        <end position="43"/>
    </location>
</feature>
<organism evidence="10">
    <name type="scientific">Theileria annulata</name>
    <dbReference type="NCBI Taxonomy" id="5874"/>
    <lineage>
        <taxon>Eukaryota</taxon>
        <taxon>Sar</taxon>
        <taxon>Alveolata</taxon>
        <taxon>Apicomplexa</taxon>
        <taxon>Aconoidasida</taxon>
        <taxon>Piroplasmida</taxon>
        <taxon>Theileriidae</taxon>
        <taxon>Theileria</taxon>
    </lineage>
</organism>
<dbReference type="InterPro" id="IPR022676">
    <property type="entry name" value="NMT_N"/>
</dbReference>
<sequence length="458" mass="52934">MTEIPDTNTLNHDKDHLSSSKPGESEEDLSEKLTNVKLSVNNHSDPTPNSTTDSSSIRERILKKLSISHSSSYIPEHKFWDTQLVTKLTDVVNSNDYGPIDSNEDISKVKKNPIALPNGFEWVSLDINDEEDRNQVYKLLSENYVEDGDALFRFDYKPEFLIWALTVPNYNKEWQIGVQVSSCKTLIGYITAVPVNVNVIGNTLKLAEVNFLCIHKKFRSKRLAPVLIKEITRRVNLSGIWQAIYTAGIVIPKPIAKCRYWHRPLDIKRLISARFSGVGRRMTISRAIRIYKVNDIPNVEMRPMEQKDVLSVHKLLRKYLQKYKLYQEFDVHEVEHQFMPREDIIQTFVKTNEDEVTDMVSYYSLPSTVINNRKVHTIRAAYSFYNIATTMTFKSLMEHAIFFAKSQGYDVYNALDLMENSLVFKDLKFGMGDGDLHYYMFNYRVPDLKSTDVGMVLL</sequence>
<proteinExistence type="inferred from homology"/>
<accession>A0A3B0MPR1</accession>
<dbReference type="EMBL" id="UIVT01000002">
    <property type="protein sequence ID" value="SVP92123.1"/>
    <property type="molecule type" value="Genomic_DNA"/>
</dbReference>
<reference evidence="10" key="1">
    <citation type="submission" date="2018-07" db="EMBL/GenBank/DDBJ databases">
        <authorList>
            <person name="Quirk P.G."/>
            <person name="Krulwich T.A."/>
        </authorList>
    </citation>
    <scope>NUCLEOTIDE SEQUENCE</scope>
    <source>
        <strain evidence="10">Anand</strain>
    </source>
</reference>
<dbReference type="PIRSF" id="PIRSF015892">
    <property type="entry name" value="N-myristl_transf"/>
    <property type="match status" value="1"/>
</dbReference>
<dbReference type="InterPro" id="IPR022677">
    <property type="entry name" value="NMT_C"/>
</dbReference>
<dbReference type="InterPro" id="IPR016181">
    <property type="entry name" value="Acyl_CoA_acyltransferase"/>
</dbReference>
<dbReference type="PROSITE" id="PS00975">
    <property type="entry name" value="NMT_1"/>
    <property type="match status" value="1"/>
</dbReference>
<dbReference type="InterPro" id="IPR000903">
    <property type="entry name" value="NMT"/>
</dbReference>
<dbReference type="PANTHER" id="PTHR11377">
    <property type="entry name" value="N-MYRISTOYL TRANSFERASE"/>
    <property type="match status" value="1"/>
</dbReference>
<dbReference type="GO" id="GO:0005737">
    <property type="term" value="C:cytoplasm"/>
    <property type="evidence" value="ECO:0007669"/>
    <property type="project" value="TreeGrafter"/>
</dbReference>